<reference evidence="14 15" key="1">
    <citation type="submission" date="2016-07" db="EMBL/GenBank/DDBJ databases">
        <title>Pervasive Adenine N6-methylation of Active Genes in Fungi.</title>
        <authorList>
            <consortium name="DOE Joint Genome Institute"/>
            <person name="Mondo S.J."/>
            <person name="Dannebaum R.O."/>
            <person name="Kuo R.C."/>
            <person name="Labutti K."/>
            <person name="Haridas S."/>
            <person name="Kuo A."/>
            <person name="Salamov A."/>
            <person name="Ahrendt S.R."/>
            <person name="Lipzen A."/>
            <person name="Sullivan W."/>
            <person name="Andreopoulos W.B."/>
            <person name="Clum A."/>
            <person name="Lindquist E."/>
            <person name="Daum C."/>
            <person name="Ramamoorthy G.K."/>
            <person name="Gryganskyi A."/>
            <person name="Culley D."/>
            <person name="Magnuson J.K."/>
            <person name="James T.Y."/>
            <person name="O'Malley M.A."/>
            <person name="Stajich J.E."/>
            <person name="Spatafora J.W."/>
            <person name="Visel A."/>
            <person name="Grigoriev I.V."/>
        </authorList>
    </citation>
    <scope>NUCLEOTIDE SEQUENCE [LARGE SCALE GENOMIC DNA]</scope>
    <source>
        <strain evidence="14 15">12-1054</strain>
    </source>
</reference>
<organism evidence="14 15">
    <name type="scientific">Protomyces lactucae-debilis</name>
    <dbReference type="NCBI Taxonomy" id="2754530"/>
    <lineage>
        <taxon>Eukaryota</taxon>
        <taxon>Fungi</taxon>
        <taxon>Dikarya</taxon>
        <taxon>Ascomycota</taxon>
        <taxon>Taphrinomycotina</taxon>
        <taxon>Taphrinomycetes</taxon>
        <taxon>Taphrinales</taxon>
        <taxon>Protomycetaceae</taxon>
        <taxon>Protomyces</taxon>
    </lineage>
</organism>
<evidence type="ECO:0000256" key="8">
    <source>
        <dbReference type="ARBA" id="ARBA00023098"/>
    </source>
</evidence>
<evidence type="ECO:0000256" key="12">
    <source>
        <dbReference type="ARBA" id="ARBA00048843"/>
    </source>
</evidence>
<keyword evidence="5" id="KW-0521">NADP</keyword>
<keyword evidence="15" id="KW-1185">Reference proteome</keyword>
<dbReference type="GO" id="GO:0006633">
    <property type="term" value="P:fatty acid biosynthetic process"/>
    <property type="evidence" value="ECO:0007669"/>
    <property type="project" value="UniProtKB-KW"/>
</dbReference>
<dbReference type="GO" id="GO:0141148">
    <property type="term" value="F:enoyl-[acyl-carrier-protein] reductase (NADPH) activity"/>
    <property type="evidence" value="ECO:0007669"/>
    <property type="project" value="UniProtKB-EC"/>
</dbReference>
<evidence type="ECO:0000313" key="14">
    <source>
        <dbReference type="EMBL" id="ORY79557.1"/>
    </source>
</evidence>
<comment type="subcellular location">
    <subcellularLocation>
        <location evidence="1">Mitochondrion</location>
    </subcellularLocation>
</comment>
<gene>
    <name evidence="14" type="ORF">BCR37DRAFT_96803</name>
</gene>
<keyword evidence="9" id="KW-0496">Mitochondrion</keyword>
<comment type="similarity">
    <text evidence="2">Belongs to the zinc-containing alcohol dehydrogenase family. Quinone oxidoreductase subfamily.</text>
</comment>
<dbReference type="RefSeq" id="XP_040723928.1">
    <property type="nucleotide sequence ID" value="XM_040872552.1"/>
</dbReference>
<dbReference type="Gene3D" id="3.40.50.720">
    <property type="entry name" value="NAD(P)-binding Rossmann-like Domain"/>
    <property type="match status" value="1"/>
</dbReference>
<dbReference type="PANTHER" id="PTHR43981">
    <property type="entry name" value="ENOYL-[ACYL-CARRIER-PROTEIN] REDUCTASE, MITOCHONDRIAL"/>
    <property type="match status" value="1"/>
</dbReference>
<keyword evidence="4" id="KW-0276">Fatty acid metabolism</keyword>
<dbReference type="OMA" id="YGYTQSK"/>
<evidence type="ECO:0000256" key="10">
    <source>
        <dbReference type="ARBA" id="ARBA00023160"/>
    </source>
</evidence>
<evidence type="ECO:0000256" key="9">
    <source>
        <dbReference type="ARBA" id="ARBA00023128"/>
    </source>
</evidence>
<comment type="caution">
    <text evidence="14">The sequence shown here is derived from an EMBL/GenBank/DDBJ whole genome shotgun (WGS) entry which is preliminary data.</text>
</comment>
<keyword evidence="8" id="KW-0443">Lipid metabolism</keyword>
<evidence type="ECO:0000256" key="2">
    <source>
        <dbReference type="ARBA" id="ARBA00010371"/>
    </source>
</evidence>
<comment type="catalytic activity">
    <reaction evidence="12">
        <text>a 2,3-saturated acyl-[ACP] + NADP(+) = a (2E)-enoyl-[ACP] + NADPH + H(+)</text>
        <dbReference type="Rhea" id="RHEA:22564"/>
        <dbReference type="Rhea" id="RHEA-COMP:9925"/>
        <dbReference type="Rhea" id="RHEA-COMP:9926"/>
        <dbReference type="ChEBI" id="CHEBI:15378"/>
        <dbReference type="ChEBI" id="CHEBI:57783"/>
        <dbReference type="ChEBI" id="CHEBI:58349"/>
        <dbReference type="ChEBI" id="CHEBI:78784"/>
        <dbReference type="ChEBI" id="CHEBI:78785"/>
        <dbReference type="EC" id="1.3.1.104"/>
    </reaction>
</comment>
<dbReference type="InterPro" id="IPR020843">
    <property type="entry name" value="ER"/>
</dbReference>
<dbReference type="AlphaFoldDB" id="A0A1Y2F7D3"/>
<sequence>MLLRKSLLSKPACCCRSLTSRAIVYSEHGDPAKVLEVHNYELPKPQDDELLVRFLASPINPADLNQIEGVYPKRPAFTDKFKTPRPAAVGGNEGLVEVIGTGKQHMSMKWQLGQWAIMRRTTFGTWRTHALAKEDDLLPVKAEGLSPVDVATVSINPCTAYRMLQDFAKLQKGSWWVQNGANSAVGQSAIQMGRIWGYKSLNIIRDRPGSDEVKQQLLDLGATLVITETQLSDKDFMKQLKREHFQDEPVTLALNCVGGVNAINMCRQLTEGAHIVTYGAMAKQPLKIPASMLIFKDFCFHGFWVSPWNDRHPDERQEMLEVIFDWMWEGQFRSPAAKLNWWEPGQSDAEALAVFRGALENKSQKQVLCIDY</sequence>
<accession>A0A1Y2F7D3</accession>
<name>A0A1Y2F7D3_PROLT</name>
<dbReference type="EMBL" id="MCFI01000015">
    <property type="protein sequence ID" value="ORY79557.1"/>
    <property type="molecule type" value="Genomic_DNA"/>
</dbReference>
<dbReference type="GO" id="GO:0005739">
    <property type="term" value="C:mitochondrion"/>
    <property type="evidence" value="ECO:0007669"/>
    <property type="project" value="UniProtKB-SubCell"/>
</dbReference>
<keyword evidence="10" id="KW-0275">Fatty acid biosynthesis</keyword>
<dbReference type="STRING" id="56484.A0A1Y2F7D3"/>
<dbReference type="InterPro" id="IPR036291">
    <property type="entry name" value="NAD(P)-bd_dom_sf"/>
</dbReference>
<dbReference type="GeneID" id="63789151"/>
<evidence type="ECO:0000256" key="4">
    <source>
        <dbReference type="ARBA" id="ARBA00022832"/>
    </source>
</evidence>
<dbReference type="SUPFAM" id="SSF50129">
    <property type="entry name" value="GroES-like"/>
    <property type="match status" value="1"/>
</dbReference>
<feature type="domain" description="Enoyl reductase (ER)" evidence="13">
    <location>
        <begin position="29"/>
        <end position="368"/>
    </location>
</feature>
<dbReference type="Pfam" id="PF00107">
    <property type="entry name" value="ADH_zinc_N"/>
    <property type="match status" value="1"/>
</dbReference>
<evidence type="ECO:0000259" key="13">
    <source>
        <dbReference type="SMART" id="SM00829"/>
    </source>
</evidence>
<dbReference type="Gene3D" id="3.90.180.10">
    <property type="entry name" value="Medium-chain alcohol dehydrogenases, catalytic domain"/>
    <property type="match status" value="1"/>
</dbReference>
<dbReference type="EC" id="1.3.1.104" evidence="11"/>
<evidence type="ECO:0000256" key="5">
    <source>
        <dbReference type="ARBA" id="ARBA00022857"/>
    </source>
</evidence>
<dbReference type="InterPro" id="IPR013149">
    <property type="entry name" value="ADH-like_C"/>
</dbReference>
<dbReference type="Proteomes" id="UP000193685">
    <property type="component" value="Unassembled WGS sequence"/>
</dbReference>
<keyword evidence="7" id="KW-0560">Oxidoreductase</keyword>
<dbReference type="SMART" id="SM00829">
    <property type="entry name" value="PKS_ER"/>
    <property type="match status" value="1"/>
</dbReference>
<evidence type="ECO:0000256" key="7">
    <source>
        <dbReference type="ARBA" id="ARBA00023002"/>
    </source>
</evidence>
<dbReference type="CDD" id="cd08290">
    <property type="entry name" value="ETR"/>
    <property type="match status" value="1"/>
</dbReference>
<evidence type="ECO:0000256" key="11">
    <source>
        <dbReference type="ARBA" id="ARBA00038963"/>
    </source>
</evidence>
<dbReference type="PANTHER" id="PTHR43981:SF2">
    <property type="entry name" value="ENOYL-[ACYL-CARRIER-PROTEIN] REDUCTASE, MITOCHONDRIAL"/>
    <property type="match status" value="1"/>
</dbReference>
<proteinExistence type="inferred from homology"/>
<dbReference type="InterPro" id="IPR011032">
    <property type="entry name" value="GroES-like_sf"/>
</dbReference>
<dbReference type="SUPFAM" id="SSF51735">
    <property type="entry name" value="NAD(P)-binding Rossmann-fold domains"/>
    <property type="match status" value="1"/>
</dbReference>
<evidence type="ECO:0000256" key="1">
    <source>
        <dbReference type="ARBA" id="ARBA00004173"/>
    </source>
</evidence>
<evidence type="ECO:0000256" key="6">
    <source>
        <dbReference type="ARBA" id="ARBA00022946"/>
    </source>
</evidence>
<keyword evidence="3" id="KW-0444">Lipid biosynthesis</keyword>
<evidence type="ECO:0000256" key="3">
    <source>
        <dbReference type="ARBA" id="ARBA00022516"/>
    </source>
</evidence>
<dbReference type="FunFam" id="3.40.50.720:FF:000112">
    <property type="entry name" value="Enoyl-[acyl-carrier-protein] reductase 1, mitochondrial"/>
    <property type="match status" value="1"/>
</dbReference>
<dbReference type="OrthoDB" id="7482721at2759"/>
<evidence type="ECO:0000313" key="15">
    <source>
        <dbReference type="Proteomes" id="UP000193685"/>
    </source>
</evidence>
<keyword evidence="6" id="KW-0809">Transit peptide</keyword>
<dbReference type="InterPro" id="IPR051034">
    <property type="entry name" value="Mito_Enoyl-ACP_Reductase"/>
</dbReference>
<protein>
    <recommendedName>
        <fullName evidence="11">enoyl-[acyl-carrier-protein] reductase</fullName>
        <ecNumber evidence="11">1.3.1.104</ecNumber>
    </recommendedName>
</protein>